<comment type="caution">
    <text evidence="1">The sequence shown here is derived from an EMBL/GenBank/DDBJ whole genome shotgun (WGS) entry which is preliminary data.</text>
</comment>
<evidence type="ECO:0000313" key="1">
    <source>
        <dbReference type="EMBL" id="MBB5960480.1"/>
    </source>
</evidence>
<dbReference type="Proteomes" id="UP000547510">
    <property type="component" value="Unassembled WGS sequence"/>
</dbReference>
<reference evidence="1 2" key="1">
    <citation type="submission" date="2020-08" db="EMBL/GenBank/DDBJ databases">
        <title>Genomic Encyclopedia of Type Strains, Phase III (KMG-III): the genomes of soil and plant-associated and newly described type strains.</title>
        <authorList>
            <person name="Whitman W."/>
        </authorList>
    </citation>
    <scope>NUCLEOTIDE SEQUENCE [LARGE SCALE GENOMIC DNA]</scope>
    <source>
        <strain evidence="1 2">CECT 8640</strain>
    </source>
</reference>
<sequence>MVLLILAGCRVAITLGVTVGTVSGGTMVDESVPGRRVRLSVRAVGEAMSAVPPLEGLADAKEFGGALTALAFTGREVVRHVRAGMAEVENDHQDAVRLLAEFEDLITRAGALAQEFSVTMTRTEQL</sequence>
<organism evidence="1 2">
    <name type="scientific">Saccharothrix tamanrassetensis</name>
    <dbReference type="NCBI Taxonomy" id="1051531"/>
    <lineage>
        <taxon>Bacteria</taxon>
        <taxon>Bacillati</taxon>
        <taxon>Actinomycetota</taxon>
        <taxon>Actinomycetes</taxon>
        <taxon>Pseudonocardiales</taxon>
        <taxon>Pseudonocardiaceae</taxon>
        <taxon>Saccharothrix</taxon>
    </lineage>
</organism>
<dbReference type="AlphaFoldDB" id="A0A841CT84"/>
<name>A0A841CT84_9PSEU</name>
<protein>
    <submittedName>
        <fullName evidence="1">Uncharacterized protein</fullName>
    </submittedName>
</protein>
<gene>
    <name evidence="1" type="ORF">FHS29_007104</name>
</gene>
<evidence type="ECO:0000313" key="2">
    <source>
        <dbReference type="Proteomes" id="UP000547510"/>
    </source>
</evidence>
<keyword evidence="2" id="KW-1185">Reference proteome</keyword>
<dbReference type="EMBL" id="JACHJN010000016">
    <property type="protein sequence ID" value="MBB5960480.1"/>
    <property type="molecule type" value="Genomic_DNA"/>
</dbReference>
<accession>A0A841CT84</accession>
<proteinExistence type="predicted"/>
<dbReference type="RefSeq" id="WP_184698711.1">
    <property type="nucleotide sequence ID" value="NZ_JACHJN010000016.1"/>
</dbReference>